<organism evidence="2 3">
    <name type="scientific">Hypholoma sublateritium (strain FD-334 SS-4)</name>
    <dbReference type="NCBI Taxonomy" id="945553"/>
    <lineage>
        <taxon>Eukaryota</taxon>
        <taxon>Fungi</taxon>
        <taxon>Dikarya</taxon>
        <taxon>Basidiomycota</taxon>
        <taxon>Agaricomycotina</taxon>
        <taxon>Agaricomycetes</taxon>
        <taxon>Agaricomycetidae</taxon>
        <taxon>Agaricales</taxon>
        <taxon>Agaricineae</taxon>
        <taxon>Strophariaceae</taxon>
        <taxon>Hypholoma</taxon>
    </lineage>
</organism>
<dbReference type="EMBL" id="KN817628">
    <property type="protein sequence ID" value="KJA16081.1"/>
    <property type="molecule type" value="Genomic_DNA"/>
</dbReference>
<dbReference type="AlphaFoldDB" id="A0A0D2NHG6"/>
<sequence length="562" mass="57374">MASAVYSEPPASRLSIALEGEASASPFPSPSSSFLPPPTPGAHEFAVKPAPTNRIGRKLSATASAAAHASANGDGTPRSEPGPERTPLVDEEGNGHAQAAALAPTPKDTLRPGPLSPALASPTTPTPHTLQHHHPTHLEPPRSPGPGPEQSTSSATTPTILTSTLPPEEQQLATITIPSALEPGPGGSVSAPTSPAFSTFSATHSRPPSGAPSLSSWRAAPPSPALSRRVSGVPSLASTRSARASRPPSQALSLSRAGSLRKQPPSARASPVLAPHRLSLSTAPPPPPLSPQNLSFALNAPSSSSVTTPAATARPLSATPSSTAAARIVVRDFGFAPSDPRHSGLGPDVPKANSVRRLNRRLGARVSMGSVESSDGDEEEEVDDDAEWGASGLLGRLSWLGAAAAAAGSTDDDDDDGEARAGFPTQSDLDMNFGDADEGEEEEEEEPLYPGLYRAVYAFEPEGIAEMRLEEDQIVRVVGRGGGVGWAVVVDESAVPSAADREAAERTGVPCAPRHALVPEGYLEAVRLDWEDEEALAGAPEPAEGAAADADAAAGVGVAVSA</sequence>
<feature type="compositionally biased region" description="Low complexity" evidence="1">
    <location>
        <begin position="60"/>
        <end position="71"/>
    </location>
</feature>
<dbReference type="Proteomes" id="UP000054270">
    <property type="component" value="Unassembled WGS sequence"/>
</dbReference>
<feature type="region of interest" description="Disordered" evidence="1">
    <location>
        <begin position="407"/>
        <end position="447"/>
    </location>
</feature>
<feature type="region of interest" description="Disordered" evidence="1">
    <location>
        <begin position="366"/>
        <end position="388"/>
    </location>
</feature>
<evidence type="ECO:0000313" key="2">
    <source>
        <dbReference type="EMBL" id="KJA16081.1"/>
    </source>
</evidence>
<feature type="compositionally biased region" description="Polar residues" evidence="1">
    <location>
        <begin position="190"/>
        <end position="216"/>
    </location>
</feature>
<protein>
    <recommendedName>
        <fullName evidence="4">SH3 domain-containing protein</fullName>
    </recommendedName>
</protein>
<accession>A0A0D2NHG6</accession>
<feature type="compositionally biased region" description="Acidic residues" evidence="1">
    <location>
        <begin position="435"/>
        <end position="447"/>
    </location>
</feature>
<feature type="compositionally biased region" description="Low complexity" evidence="1">
    <location>
        <begin position="116"/>
        <end position="129"/>
    </location>
</feature>
<dbReference type="OrthoDB" id="19092at2759"/>
<feature type="region of interest" description="Disordered" evidence="1">
    <location>
        <begin position="22"/>
        <end position="321"/>
    </location>
</feature>
<proteinExistence type="predicted"/>
<gene>
    <name evidence="2" type="ORF">HYPSUDRAFT_47711</name>
</gene>
<feature type="compositionally biased region" description="Low complexity" evidence="1">
    <location>
        <begin position="291"/>
        <end position="321"/>
    </location>
</feature>
<name>A0A0D2NHG6_HYPSF</name>
<dbReference type="OMA" id="WSTYSTA"/>
<dbReference type="STRING" id="945553.A0A0D2NHG6"/>
<evidence type="ECO:0008006" key="4">
    <source>
        <dbReference type="Google" id="ProtNLM"/>
    </source>
</evidence>
<evidence type="ECO:0000256" key="1">
    <source>
        <dbReference type="SAM" id="MobiDB-lite"/>
    </source>
</evidence>
<keyword evidence="3" id="KW-1185">Reference proteome</keyword>
<feature type="compositionally biased region" description="Acidic residues" evidence="1">
    <location>
        <begin position="374"/>
        <end position="387"/>
    </location>
</feature>
<evidence type="ECO:0000313" key="3">
    <source>
        <dbReference type="Proteomes" id="UP000054270"/>
    </source>
</evidence>
<feature type="compositionally biased region" description="Low complexity" evidence="1">
    <location>
        <begin position="22"/>
        <end position="34"/>
    </location>
</feature>
<feature type="compositionally biased region" description="Low complexity" evidence="1">
    <location>
        <begin position="234"/>
        <end position="253"/>
    </location>
</feature>
<feature type="compositionally biased region" description="Low complexity" evidence="1">
    <location>
        <begin position="151"/>
        <end position="167"/>
    </location>
</feature>
<reference evidence="3" key="1">
    <citation type="submission" date="2014-04" db="EMBL/GenBank/DDBJ databases">
        <title>Evolutionary Origins and Diversification of the Mycorrhizal Mutualists.</title>
        <authorList>
            <consortium name="DOE Joint Genome Institute"/>
            <consortium name="Mycorrhizal Genomics Consortium"/>
            <person name="Kohler A."/>
            <person name="Kuo A."/>
            <person name="Nagy L.G."/>
            <person name="Floudas D."/>
            <person name="Copeland A."/>
            <person name="Barry K.W."/>
            <person name="Cichocki N."/>
            <person name="Veneault-Fourrey C."/>
            <person name="LaButti K."/>
            <person name="Lindquist E.A."/>
            <person name="Lipzen A."/>
            <person name="Lundell T."/>
            <person name="Morin E."/>
            <person name="Murat C."/>
            <person name="Riley R."/>
            <person name="Ohm R."/>
            <person name="Sun H."/>
            <person name="Tunlid A."/>
            <person name="Henrissat B."/>
            <person name="Grigoriev I.V."/>
            <person name="Hibbett D.S."/>
            <person name="Martin F."/>
        </authorList>
    </citation>
    <scope>NUCLEOTIDE SEQUENCE [LARGE SCALE GENOMIC DNA]</scope>
    <source>
        <strain evidence="3">FD-334 SS-4</strain>
    </source>
</reference>